<protein>
    <submittedName>
        <fullName evidence="1">Uncharacterized protein</fullName>
    </submittedName>
</protein>
<proteinExistence type="predicted"/>
<dbReference type="KEGG" id="psoj:PHYSODRAFT_326245"/>
<dbReference type="SUPFAM" id="SSF140860">
    <property type="entry name" value="Pseudo ankyrin repeat-like"/>
    <property type="match status" value="1"/>
</dbReference>
<dbReference type="PANTHER" id="PTHR46586">
    <property type="entry name" value="ANKYRIN REPEAT-CONTAINING PROTEIN"/>
    <property type="match status" value="1"/>
</dbReference>
<organism evidence="1 2">
    <name type="scientific">Phytophthora sojae (strain P6497)</name>
    <name type="common">Soybean stem and root rot agent</name>
    <name type="synonym">Phytophthora megasperma f. sp. glycines</name>
    <dbReference type="NCBI Taxonomy" id="1094619"/>
    <lineage>
        <taxon>Eukaryota</taxon>
        <taxon>Sar</taxon>
        <taxon>Stramenopiles</taxon>
        <taxon>Oomycota</taxon>
        <taxon>Peronosporomycetes</taxon>
        <taxon>Peronosporales</taxon>
        <taxon>Peronosporaceae</taxon>
        <taxon>Phytophthora</taxon>
    </lineage>
</organism>
<accession>G4YZH8</accession>
<dbReference type="Gene3D" id="1.25.40.20">
    <property type="entry name" value="Ankyrin repeat-containing domain"/>
    <property type="match status" value="2"/>
</dbReference>
<dbReference type="SMR" id="G4YZH8"/>
<evidence type="ECO:0000313" key="1">
    <source>
        <dbReference type="EMBL" id="EGZ25184.1"/>
    </source>
</evidence>
<sequence>MATTDSVPGDFVALTAVQVVYRECFRDDQGEFPHSLRFLKLLAAQAPTESEPDSLYRIWELGTVLKAAASRGDLDTVVWLAETFEPEASLSSAVKEGVRRAEVVKWLTEHVPVHPEAAPRIMFEAARAGNLEVVQWMLGEYDVSATKALKAAQEGHQWQVVRWILTNCEVGDRSVDGTAAAKDGDLAFLQWAYEHASVELGGSTLMNAVALDGHLGVLKWLHEGPANIELGASVFAQAARGGHLGMLKWLHSQQCPATAAAMDHAAVGGFLEVLKWLDANREEGCTSRAMDGAARNGHLEVVKWLHGSGKKFYCPFVMDSAAANGHLDVVKWLHEYRSEGCTEDAMNYAARLGHLDVVQWLHHNHSEGCSAFAMDWAAPYGHLDVVKWLHAHRREGCTTWAMDSAAREGHLAVSGRLYQHCDGESDRCWPLRRGREKRSLKANYAAGNVIESPRLELEQWLLQNAPAELEGVWFRVSRGDWYMNEWMQRHNMSRTHQDDRYND</sequence>
<dbReference type="GeneID" id="20645390"/>
<name>G4YZH8_PHYSP</name>
<gene>
    <name evidence="1" type="ORF">PHYSODRAFT_326245</name>
</gene>
<dbReference type="Pfam" id="PF12796">
    <property type="entry name" value="Ank_2"/>
    <property type="match status" value="1"/>
</dbReference>
<dbReference type="PANTHER" id="PTHR46586:SF3">
    <property type="entry name" value="ANKYRIN REPEAT-CONTAINING PROTEIN"/>
    <property type="match status" value="1"/>
</dbReference>
<dbReference type="AlphaFoldDB" id="G4YZH8"/>
<dbReference type="Proteomes" id="UP000002640">
    <property type="component" value="Unassembled WGS sequence"/>
</dbReference>
<dbReference type="InParanoid" id="G4YZH8"/>
<dbReference type="InterPro" id="IPR036770">
    <property type="entry name" value="Ankyrin_rpt-contain_sf"/>
</dbReference>
<evidence type="ECO:0000313" key="2">
    <source>
        <dbReference type="Proteomes" id="UP000002640"/>
    </source>
</evidence>
<keyword evidence="2" id="KW-1185">Reference proteome</keyword>
<dbReference type="SUPFAM" id="SSF48403">
    <property type="entry name" value="Ankyrin repeat"/>
    <property type="match status" value="1"/>
</dbReference>
<dbReference type="EMBL" id="JH159152">
    <property type="protein sequence ID" value="EGZ25184.1"/>
    <property type="molecule type" value="Genomic_DNA"/>
</dbReference>
<dbReference type="RefSeq" id="XP_009520472.1">
    <property type="nucleotide sequence ID" value="XM_009522177.1"/>
</dbReference>
<dbReference type="InterPro" id="IPR052050">
    <property type="entry name" value="SecEffector_AnkRepeat"/>
</dbReference>
<dbReference type="InterPro" id="IPR002110">
    <property type="entry name" value="Ankyrin_rpt"/>
</dbReference>
<reference evidence="1 2" key="1">
    <citation type="journal article" date="2006" name="Science">
        <title>Phytophthora genome sequences uncover evolutionary origins and mechanisms of pathogenesis.</title>
        <authorList>
            <person name="Tyler B.M."/>
            <person name="Tripathy S."/>
            <person name="Zhang X."/>
            <person name="Dehal P."/>
            <person name="Jiang R.H."/>
            <person name="Aerts A."/>
            <person name="Arredondo F.D."/>
            <person name="Baxter L."/>
            <person name="Bensasson D."/>
            <person name="Beynon J.L."/>
            <person name="Chapman J."/>
            <person name="Damasceno C.M."/>
            <person name="Dorrance A.E."/>
            <person name="Dou D."/>
            <person name="Dickerman A.W."/>
            <person name="Dubchak I.L."/>
            <person name="Garbelotto M."/>
            <person name="Gijzen M."/>
            <person name="Gordon S.G."/>
            <person name="Govers F."/>
            <person name="Grunwald N.J."/>
            <person name="Huang W."/>
            <person name="Ivors K.L."/>
            <person name="Jones R.W."/>
            <person name="Kamoun S."/>
            <person name="Krampis K."/>
            <person name="Lamour K.H."/>
            <person name="Lee M.K."/>
            <person name="McDonald W.H."/>
            <person name="Medina M."/>
            <person name="Meijer H.J."/>
            <person name="Nordberg E.K."/>
            <person name="Maclean D.J."/>
            <person name="Ospina-Giraldo M.D."/>
            <person name="Morris P.F."/>
            <person name="Phuntumart V."/>
            <person name="Putnam N.H."/>
            <person name="Rash S."/>
            <person name="Rose J.K."/>
            <person name="Sakihama Y."/>
            <person name="Salamov A.A."/>
            <person name="Savidor A."/>
            <person name="Scheuring C.F."/>
            <person name="Smith B.M."/>
            <person name="Sobral B.W."/>
            <person name="Terry A."/>
            <person name="Torto-Alalibo T.A."/>
            <person name="Win J."/>
            <person name="Xu Z."/>
            <person name="Zhang H."/>
            <person name="Grigoriev I.V."/>
            <person name="Rokhsar D.S."/>
            <person name="Boore J.L."/>
        </authorList>
    </citation>
    <scope>NUCLEOTIDE SEQUENCE [LARGE SCALE GENOMIC DNA]</scope>
    <source>
        <strain evidence="1 2">P6497</strain>
    </source>
</reference>